<dbReference type="SMART" id="SM00717">
    <property type="entry name" value="SANT"/>
    <property type="match status" value="1"/>
</dbReference>
<dbReference type="EMBL" id="CAXDID020000094">
    <property type="protein sequence ID" value="CAL6023670.1"/>
    <property type="molecule type" value="Genomic_DNA"/>
</dbReference>
<dbReference type="SUPFAM" id="SSF46689">
    <property type="entry name" value="Homeodomain-like"/>
    <property type="match status" value="1"/>
</dbReference>
<reference evidence="3 4" key="2">
    <citation type="submission" date="2024-07" db="EMBL/GenBank/DDBJ databases">
        <authorList>
            <person name="Akdeniz Z."/>
        </authorList>
    </citation>
    <scope>NUCLEOTIDE SEQUENCE [LARGE SCALE GENOMIC DNA]</scope>
</reference>
<keyword evidence="4" id="KW-1185">Reference proteome</keyword>
<dbReference type="InterPro" id="IPR009057">
    <property type="entry name" value="Homeodomain-like_sf"/>
</dbReference>
<evidence type="ECO:0000259" key="1">
    <source>
        <dbReference type="PROSITE" id="PS51293"/>
    </source>
</evidence>
<dbReference type="InterPro" id="IPR001005">
    <property type="entry name" value="SANT/Myb"/>
</dbReference>
<dbReference type="InterPro" id="IPR017884">
    <property type="entry name" value="SANT_dom"/>
</dbReference>
<dbReference type="AlphaFoldDB" id="A0AA86Q8J7"/>
<protein>
    <submittedName>
        <fullName evidence="2">SANT/Myb domain</fullName>
    </submittedName>
    <submittedName>
        <fullName evidence="3">SANT/Myb_domain</fullName>
    </submittedName>
</protein>
<sequence>MLSHTMEWTEEEKQLFAYLAHLYKEDIHEIAQHLPTKTYNQIQRYYRNSNQIQFTQNGITQTQIDAYKTTLIQLLSQYEEESASELVQIRWLQRQLQKNQYELNIIETTIQKTNSVLVQQENIIQQLIKNNQFMCEVLQKRQQQ</sequence>
<dbReference type="Pfam" id="PF00249">
    <property type="entry name" value="Myb_DNA-binding"/>
    <property type="match status" value="1"/>
</dbReference>
<evidence type="ECO:0000313" key="4">
    <source>
        <dbReference type="Proteomes" id="UP001642409"/>
    </source>
</evidence>
<dbReference type="EMBL" id="CATOUU010000849">
    <property type="protein sequence ID" value="CAI9954494.1"/>
    <property type="molecule type" value="Genomic_DNA"/>
</dbReference>
<dbReference type="Proteomes" id="UP001642409">
    <property type="component" value="Unassembled WGS sequence"/>
</dbReference>
<dbReference type="PROSITE" id="PS51293">
    <property type="entry name" value="SANT"/>
    <property type="match status" value="1"/>
</dbReference>
<dbReference type="CDD" id="cd00167">
    <property type="entry name" value="SANT"/>
    <property type="match status" value="1"/>
</dbReference>
<evidence type="ECO:0000313" key="2">
    <source>
        <dbReference type="EMBL" id="CAI9954494.1"/>
    </source>
</evidence>
<proteinExistence type="predicted"/>
<comment type="caution">
    <text evidence="2">The sequence shown here is derived from an EMBL/GenBank/DDBJ whole genome shotgun (WGS) entry which is preliminary data.</text>
</comment>
<organism evidence="2">
    <name type="scientific">Hexamita inflata</name>
    <dbReference type="NCBI Taxonomy" id="28002"/>
    <lineage>
        <taxon>Eukaryota</taxon>
        <taxon>Metamonada</taxon>
        <taxon>Diplomonadida</taxon>
        <taxon>Hexamitidae</taxon>
        <taxon>Hexamitinae</taxon>
        <taxon>Hexamita</taxon>
    </lineage>
</organism>
<feature type="domain" description="SANT" evidence="1">
    <location>
        <begin position="3"/>
        <end position="57"/>
    </location>
</feature>
<dbReference type="Gene3D" id="1.10.10.60">
    <property type="entry name" value="Homeodomain-like"/>
    <property type="match status" value="1"/>
</dbReference>
<reference evidence="2" key="1">
    <citation type="submission" date="2023-06" db="EMBL/GenBank/DDBJ databases">
        <authorList>
            <person name="Kurt Z."/>
        </authorList>
    </citation>
    <scope>NUCLEOTIDE SEQUENCE</scope>
</reference>
<gene>
    <name evidence="3" type="ORF">HINF_LOCUS29244</name>
    <name evidence="2" type="ORF">HINF_LOCUS42139</name>
</gene>
<accession>A0AA86Q8J7</accession>
<name>A0AA86Q8J7_9EUKA</name>
<evidence type="ECO:0000313" key="3">
    <source>
        <dbReference type="EMBL" id="CAL6023670.1"/>
    </source>
</evidence>